<dbReference type="PANTHER" id="PTHR31465:SF9">
    <property type="entry name" value="SPHINGOID LONG-CHAIN BASE TRANSPORTER RSB1"/>
    <property type="match status" value="1"/>
</dbReference>
<feature type="transmembrane region" description="Helical" evidence="5">
    <location>
        <begin position="253"/>
        <end position="271"/>
    </location>
</feature>
<feature type="transmembrane region" description="Helical" evidence="5">
    <location>
        <begin position="173"/>
        <end position="195"/>
    </location>
</feature>
<dbReference type="GO" id="GO:0005886">
    <property type="term" value="C:plasma membrane"/>
    <property type="evidence" value="ECO:0007669"/>
    <property type="project" value="TreeGrafter"/>
</dbReference>
<feature type="transmembrane region" description="Helical" evidence="5">
    <location>
        <begin position="215"/>
        <end position="233"/>
    </location>
</feature>
<evidence type="ECO:0000256" key="4">
    <source>
        <dbReference type="ARBA" id="ARBA00023136"/>
    </source>
</evidence>
<dbReference type="Pfam" id="PF04479">
    <property type="entry name" value="RTA1"/>
    <property type="match status" value="1"/>
</dbReference>
<evidence type="ECO:0000256" key="5">
    <source>
        <dbReference type="SAM" id="Phobius"/>
    </source>
</evidence>
<evidence type="ECO:0000313" key="7">
    <source>
        <dbReference type="Proteomes" id="UP000030753"/>
    </source>
</evidence>
<feature type="transmembrane region" description="Helical" evidence="5">
    <location>
        <begin position="65"/>
        <end position="85"/>
    </location>
</feature>
<proteinExistence type="predicted"/>
<comment type="subcellular location">
    <subcellularLocation>
        <location evidence="1">Membrane</location>
        <topology evidence="1">Multi-pass membrane protein</topology>
    </subcellularLocation>
</comment>
<feature type="transmembrane region" description="Helical" evidence="5">
    <location>
        <begin position="135"/>
        <end position="153"/>
    </location>
</feature>
<evidence type="ECO:0000256" key="3">
    <source>
        <dbReference type="ARBA" id="ARBA00022989"/>
    </source>
</evidence>
<evidence type="ECO:0000256" key="1">
    <source>
        <dbReference type="ARBA" id="ARBA00004141"/>
    </source>
</evidence>
<keyword evidence="2 5" id="KW-0812">Transmembrane</keyword>
<dbReference type="GO" id="GO:0000324">
    <property type="term" value="C:fungal-type vacuole"/>
    <property type="evidence" value="ECO:0007669"/>
    <property type="project" value="TreeGrafter"/>
</dbReference>
<dbReference type="HOGENOM" id="CLU_033465_6_2_1"/>
<dbReference type="PANTHER" id="PTHR31465">
    <property type="entry name" value="PROTEIN RTA1-RELATED"/>
    <property type="match status" value="1"/>
</dbReference>
<protein>
    <recommendedName>
        <fullName evidence="8">Parasitic phase-specific protein PSP-1</fullName>
    </recommendedName>
</protein>
<dbReference type="AlphaFoldDB" id="W9HFG6"/>
<reference evidence="6 7" key="1">
    <citation type="submission" date="2011-06" db="EMBL/GenBank/DDBJ databases">
        <title>The Genome Sequence of Fusarium oxysporum FOSC 3-a.</title>
        <authorList>
            <consortium name="The Broad Institute Genome Sequencing Platform"/>
            <person name="Ma L.-J."/>
            <person name="Gale L.R."/>
            <person name="Schwartz D.C."/>
            <person name="Zhou S."/>
            <person name="Corby-Kistler H."/>
            <person name="Young S.K."/>
            <person name="Zeng Q."/>
            <person name="Gargeya S."/>
            <person name="Fitzgerald M."/>
            <person name="Haas B."/>
            <person name="Abouelleil A."/>
            <person name="Alvarado L."/>
            <person name="Arachchi H.M."/>
            <person name="Berlin A."/>
            <person name="Brown A."/>
            <person name="Chapman S.B."/>
            <person name="Chen Z."/>
            <person name="Dunbar C."/>
            <person name="Freedman E."/>
            <person name="Gearin G."/>
            <person name="Gellesch M."/>
            <person name="Goldberg J."/>
            <person name="Griggs A."/>
            <person name="Gujja S."/>
            <person name="Heiman D."/>
            <person name="Howarth C."/>
            <person name="Larson L."/>
            <person name="Lui A."/>
            <person name="MacDonald P.J.P."/>
            <person name="Mehta T."/>
            <person name="Montmayeur A."/>
            <person name="Murphy C."/>
            <person name="Neiman D."/>
            <person name="Pearson M."/>
            <person name="Priest M."/>
            <person name="Roberts A."/>
            <person name="Saif S."/>
            <person name="Shea T."/>
            <person name="Shenoy N."/>
            <person name="Sisk P."/>
            <person name="Stolte C."/>
            <person name="Sykes S."/>
            <person name="Wortman J."/>
            <person name="Nusbaum C."/>
            <person name="Birren B."/>
        </authorList>
    </citation>
    <scope>NUCLEOTIDE SEQUENCE [LARGE SCALE GENOMIC DNA]</scope>
    <source>
        <strain evidence="7">FOSC 3-a</strain>
    </source>
</reference>
<dbReference type="EMBL" id="JH717849">
    <property type="protein sequence ID" value="EWY80972.1"/>
    <property type="molecule type" value="Genomic_DNA"/>
</dbReference>
<feature type="transmembrane region" description="Helical" evidence="5">
    <location>
        <begin position="40"/>
        <end position="58"/>
    </location>
</feature>
<evidence type="ECO:0000256" key="2">
    <source>
        <dbReference type="ARBA" id="ARBA00022692"/>
    </source>
</evidence>
<name>W9HFG6_FUSOX</name>
<dbReference type="InterPro" id="IPR007568">
    <property type="entry name" value="RTA1"/>
</dbReference>
<feature type="transmembrane region" description="Helical" evidence="5">
    <location>
        <begin position="97"/>
        <end position="123"/>
    </location>
</feature>
<dbReference type="Proteomes" id="UP000030753">
    <property type="component" value="Unassembled WGS sequence"/>
</dbReference>
<sequence length="301" mass="33112">MSKLPDGLISFGPNTNCTLDLCPLEASIFRYRPSVPANSIFIGIFSLCLIAHTIQGILTRSWGFMASMVAGCVLEIAGYAGRIVLYDNPFSFNGFLAQIICITIAPVFFCSAIYVLLSQVIYHLDRSISRFDPRVFYWMFIPCDIVSLILQAVGGAFSATGSTKKDVDTGVDISLAGLIFQVITLVLFCVLFADYLLLSRKSNFARSGMTKAMKVFLSFLFLSILLVLIRCTFRIVELHEGYFSHFFRQEGEFIGLESAVMCAAVICLNIGHPGKILTRRTGKGTVPQSLVSIELDDGATL</sequence>
<gene>
    <name evidence="6" type="ORF">FOYG_15264</name>
</gene>
<accession>W9HFG6</accession>
<evidence type="ECO:0000313" key="6">
    <source>
        <dbReference type="EMBL" id="EWY80972.1"/>
    </source>
</evidence>
<organism evidence="6 7">
    <name type="scientific">Fusarium oxysporum NRRL 32931</name>
    <dbReference type="NCBI Taxonomy" id="660029"/>
    <lineage>
        <taxon>Eukaryota</taxon>
        <taxon>Fungi</taxon>
        <taxon>Dikarya</taxon>
        <taxon>Ascomycota</taxon>
        <taxon>Pezizomycotina</taxon>
        <taxon>Sordariomycetes</taxon>
        <taxon>Hypocreomycetidae</taxon>
        <taxon>Hypocreales</taxon>
        <taxon>Nectriaceae</taxon>
        <taxon>Fusarium</taxon>
        <taxon>Fusarium oxysporum species complex</taxon>
    </lineage>
</organism>
<keyword evidence="3 5" id="KW-1133">Transmembrane helix</keyword>
<keyword evidence="4 5" id="KW-0472">Membrane</keyword>
<dbReference type="OrthoDB" id="4521223at2759"/>
<evidence type="ECO:0008006" key="8">
    <source>
        <dbReference type="Google" id="ProtNLM"/>
    </source>
</evidence>